<reference evidence="2" key="1">
    <citation type="submission" date="2021-09" db="EMBL/GenBank/DDBJ databases">
        <authorList>
            <consortium name="AG Swart"/>
            <person name="Singh M."/>
            <person name="Singh A."/>
            <person name="Seah K."/>
            <person name="Emmerich C."/>
        </authorList>
    </citation>
    <scope>NUCLEOTIDE SEQUENCE</scope>
    <source>
        <strain evidence="2">ATCC30299</strain>
    </source>
</reference>
<evidence type="ECO:0000256" key="1">
    <source>
        <dbReference type="SAM" id="MobiDB-lite"/>
    </source>
</evidence>
<gene>
    <name evidence="2" type="ORF">BSTOLATCC_MIC46609</name>
</gene>
<dbReference type="Proteomes" id="UP001162131">
    <property type="component" value="Unassembled WGS sequence"/>
</dbReference>
<proteinExistence type="predicted"/>
<feature type="compositionally biased region" description="Basic and acidic residues" evidence="1">
    <location>
        <begin position="155"/>
        <end position="167"/>
    </location>
</feature>
<accession>A0AAU9K3Q3</accession>
<feature type="region of interest" description="Disordered" evidence="1">
    <location>
        <begin position="155"/>
        <end position="188"/>
    </location>
</feature>
<keyword evidence="3" id="KW-1185">Reference proteome</keyword>
<dbReference type="EMBL" id="CAJZBQ010000046">
    <property type="protein sequence ID" value="CAG9328613.1"/>
    <property type="molecule type" value="Genomic_DNA"/>
</dbReference>
<protein>
    <submittedName>
        <fullName evidence="2">Uncharacterized protein</fullName>
    </submittedName>
</protein>
<name>A0AAU9K3Q3_9CILI</name>
<comment type="caution">
    <text evidence="2">The sequence shown here is derived from an EMBL/GenBank/DDBJ whole genome shotgun (WGS) entry which is preliminary data.</text>
</comment>
<dbReference type="AlphaFoldDB" id="A0AAU9K3Q3"/>
<evidence type="ECO:0000313" key="2">
    <source>
        <dbReference type="EMBL" id="CAG9328613.1"/>
    </source>
</evidence>
<sequence>MSENSLEHKLKEVLSQYTCHQCGTKLTMSEFSPLKTFSGDTCRQESSCSYSNPGNISDTIDRLIKQAPGYPLRVFQQNEDQLHIEMIRPGEMAGDTGNESYRTSIDQSGFIFDEGQAQYYTPRSVYTPNTPSTGVLIPLRNGETVISHGDGIKKFQNKSESRRHQEPKSFAPTSKGTYKAKPRCTTLDHPRNKTKIEQKVVQKPKIIKMTPSSARSLSSQKPKIKEVSTIYISLKDLKKCEPELSISPISCPPEPHPKEKHPSQFEVDLKLKDQQVNLVDEIRKKKISEEQPQNCSSYKEKIAEFTVPAIRNRSPMVIQAKILKSNGQDNVWDSQTLKIDDQNFDIKSSDVPEEQALIIFADK</sequence>
<evidence type="ECO:0000313" key="3">
    <source>
        <dbReference type="Proteomes" id="UP001162131"/>
    </source>
</evidence>
<organism evidence="2 3">
    <name type="scientific">Blepharisma stoltei</name>
    <dbReference type="NCBI Taxonomy" id="1481888"/>
    <lineage>
        <taxon>Eukaryota</taxon>
        <taxon>Sar</taxon>
        <taxon>Alveolata</taxon>
        <taxon>Ciliophora</taxon>
        <taxon>Postciliodesmatophora</taxon>
        <taxon>Heterotrichea</taxon>
        <taxon>Heterotrichida</taxon>
        <taxon>Blepharismidae</taxon>
        <taxon>Blepharisma</taxon>
    </lineage>
</organism>